<evidence type="ECO:0008006" key="5">
    <source>
        <dbReference type="Google" id="ProtNLM"/>
    </source>
</evidence>
<keyword evidence="2" id="KW-0812">Transmembrane</keyword>
<dbReference type="RefSeq" id="WP_177157400.1">
    <property type="nucleotide sequence ID" value="NZ_JABCJE010000003.1"/>
</dbReference>
<dbReference type="InterPro" id="IPR018770">
    <property type="entry name" value="ChloroindolylP_hydrolase"/>
</dbReference>
<feature type="transmembrane region" description="Helical" evidence="2">
    <location>
        <begin position="99"/>
        <end position="118"/>
    </location>
</feature>
<organism evidence="3 4">
    <name type="scientific">Donghicola mangrovi</name>
    <dbReference type="NCBI Taxonomy" id="2729614"/>
    <lineage>
        <taxon>Bacteria</taxon>
        <taxon>Pseudomonadati</taxon>
        <taxon>Pseudomonadota</taxon>
        <taxon>Alphaproteobacteria</taxon>
        <taxon>Rhodobacterales</taxon>
        <taxon>Roseobacteraceae</taxon>
        <taxon>Donghicola</taxon>
    </lineage>
</organism>
<dbReference type="AlphaFoldDB" id="A0A850Q9B3"/>
<feature type="transmembrane region" description="Helical" evidence="2">
    <location>
        <begin position="58"/>
        <end position="78"/>
    </location>
</feature>
<reference evidence="3 4" key="1">
    <citation type="submission" date="2020-04" db="EMBL/GenBank/DDBJ databases">
        <title>Donghicola sp., a member of the Rhodobacteraceae family isolated from mangrove forest in Thailand.</title>
        <authorList>
            <person name="Charoenyingcharoen P."/>
            <person name="Yukphan P."/>
        </authorList>
    </citation>
    <scope>NUCLEOTIDE SEQUENCE [LARGE SCALE GENOMIC DNA]</scope>
    <source>
        <strain evidence="3 4">B5-SW-15</strain>
    </source>
</reference>
<keyword evidence="2" id="KW-1133">Transmembrane helix</keyword>
<name>A0A850Q9B3_9RHOB</name>
<proteinExistence type="predicted"/>
<dbReference type="EMBL" id="JABCJE010000003">
    <property type="protein sequence ID" value="NVO23370.1"/>
    <property type="molecule type" value="Genomic_DNA"/>
</dbReference>
<sequence>MAQKYGGQYSPDGTSAPIDAKPMKHAKRKRAGGRANLLFIAPLPMLGSVFGAGPVEMVFKLSALGAFFLAAWLTREGLIAEEAYNARKVARRPAIPRKIFGAGLIGIGLALASFLSAANMLEPLLYAAVGVVLHLFAFGLDPLKDKVAEGIDTFQTDRVAKAVEEAEAHLAAMTDAANRTNDRQIEQRVNGFANTARDLFRTVESDPRDLTSVRKYLGVYLLGARDATTKYADLAERAPNPAARTDYLSLLDDLQQNFADRTRKLMVNDKADLDVEIGVLRDRLAQEGIRHTE</sequence>
<dbReference type="Pfam" id="PF10112">
    <property type="entry name" value="Halogen_Hydrol"/>
    <property type="match status" value="1"/>
</dbReference>
<protein>
    <recommendedName>
        <fullName evidence="5">5-bromo-4-chloroindolyl phosphate hydrolysis protein</fullName>
    </recommendedName>
</protein>
<dbReference type="Proteomes" id="UP000592216">
    <property type="component" value="Unassembled WGS sequence"/>
</dbReference>
<comment type="caution">
    <text evidence="3">The sequence shown here is derived from an EMBL/GenBank/DDBJ whole genome shotgun (WGS) entry which is preliminary data.</text>
</comment>
<evidence type="ECO:0000313" key="4">
    <source>
        <dbReference type="Proteomes" id="UP000592216"/>
    </source>
</evidence>
<evidence type="ECO:0000256" key="1">
    <source>
        <dbReference type="SAM" id="MobiDB-lite"/>
    </source>
</evidence>
<accession>A0A850Q9B3</accession>
<keyword evidence="2" id="KW-0472">Membrane</keyword>
<evidence type="ECO:0000313" key="3">
    <source>
        <dbReference type="EMBL" id="NVO23370.1"/>
    </source>
</evidence>
<evidence type="ECO:0000256" key="2">
    <source>
        <dbReference type="SAM" id="Phobius"/>
    </source>
</evidence>
<gene>
    <name evidence="3" type="ORF">HJ536_08375</name>
</gene>
<feature type="region of interest" description="Disordered" evidence="1">
    <location>
        <begin position="1"/>
        <end position="25"/>
    </location>
</feature>
<feature type="transmembrane region" description="Helical" evidence="2">
    <location>
        <begin position="31"/>
        <end position="52"/>
    </location>
</feature>